<organism evidence="3 4">
    <name type="scientific">Dimargaris cristalligena</name>
    <dbReference type="NCBI Taxonomy" id="215637"/>
    <lineage>
        <taxon>Eukaryota</taxon>
        <taxon>Fungi</taxon>
        <taxon>Fungi incertae sedis</taxon>
        <taxon>Zoopagomycota</taxon>
        <taxon>Kickxellomycotina</taxon>
        <taxon>Dimargaritomycetes</taxon>
        <taxon>Dimargaritales</taxon>
        <taxon>Dimargaritaceae</taxon>
        <taxon>Dimargaris</taxon>
    </lineage>
</organism>
<evidence type="ECO:0000313" key="4">
    <source>
        <dbReference type="Proteomes" id="UP000268162"/>
    </source>
</evidence>
<feature type="compositionally biased region" description="Polar residues" evidence="1">
    <location>
        <begin position="45"/>
        <end position="59"/>
    </location>
</feature>
<keyword evidence="4" id="KW-1185">Reference proteome</keyword>
<gene>
    <name evidence="3" type="ORF">BJ085DRAFT_40047</name>
</gene>
<feature type="chain" id="PRO_5020498991" evidence="2">
    <location>
        <begin position="21"/>
        <end position="87"/>
    </location>
</feature>
<name>A0A4P9ZJX2_9FUNG</name>
<evidence type="ECO:0000256" key="2">
    <source>
        <dbReference type="SAM" id="SignalP"/>
    </source>
</evidence>
<proteinExistence type="predicted"/>
<feature type="signal peptide" evidence="2">
    <location>
        <begin position="1"/>
        <end position="20"/>
    </location>
</feature>
<evidence type="ECO:0000256" key="1">
    <source>
        <dbReference type="SAM" id="MobiDB-lite"/>
    </source>
</evidence>
<sequence>MQAAFFAVWALAAIQGVTLALPTDCNGVQLMRRGDSQKCGPPEPTFTTSTSAEPTDTITTYSDPEWLFTTTTTTTSTEPESTLVDVL</sequence>
<dbReference type="Proteomes" id="UP000268162">
    <property type="component" value="Unassembled WGS sequence"/>
</dbReference>
<protein>
    <submittedName>
        <fullName evidence="3">Uncharacterized protein</fullName>
    </submittedName>
</protein>
<keyword evidence="2" id="KW-0732">Signal</keyword>
<dbReference type="AlphaFoldDB" id="A0A4P9ZJX2"/>
<evidence type="ECO:0000313" key="3">
    <source>
        <dbReference type="EMBL" id="RKP33556.1"/>
    </source>
</evidence>
<feature type="region of interest" description="Disordered" evidence="1">
    <location>
        <begin position="35"/>
        <end position="59"/>
    </location>
</feature>
<dbReference type="EMBL" id="ML003753">
    <property type="protein sequence ID" value="RKP33556.1"/>
    <property type="molecule type" value="Genomic_DNA"/>
</dbReference>
<accession>A0A4P9ZJX2</accession>
<reference evidence="4" key="1">
    <citation type="journal article" date="2018" name="Nat. Microbiol.">
        <title>Leveraging single-cell genomics to expand the fungal tree of life.</title>
        <authorList>
            <person name="Ahrendt S.R."/>
            <person name="Quandt C.A."/>
            <person name="Ciobanu D."/>
            <person name="Clum A."/>
            <person name="Salamov A."/>
            <person name="Andreopoulos B."/>
            <person name="Cheng J.F."/>
            <person name="Woyke T."/>
            <person name="Pelin A."/>
            <person name="Henrissat B."/>
            <person name="Reynolds N.K."/>
            <person name="Benny G.L."/>
            <person name="Smith M.E."/>
            <person name="James T.Y."/>
            <person name="Grigoriev I.V."/>
        </authorList>
    </citation>
    <scope>NUCLEOTIDE SEQUENCE [LARGE SCALE GENOMIC DNA]</scope>
    <source>
        <strain evidence="4">RSA 468</strain>
    </source>
</reference>